<protein>
    <recommendedName>
        <fullName evidence="4">Phytocyanin domain-containing protein</fullName>
    </recommendedName>
</protein>
<gene>
    <name evidence="5" type="ORF">CQW23_21743</name>
</gene>
<dbReference type="STRING" id="33114.A0A2G2VYW3"/>
<dbReference type="GO" id="GO:0005886">
    <property type="term" value="C:plasma membrane"/>
    <property type="evidence" value="ECO:0007669"/>
    <property type="project" value="TreeGrafter"/>
</dbReference>
<dbReference type="OrthoDB" id="1933492at2759"/>
<feature type="domain" description="Phytocyanin" evidence="4">
    <location>
        <begin position="28"/>
        <end position="130"/>
    </location>
</feature>
<keyword evidence="1" id="KW-0479">Metal-binding</keyword>
<name>A0A2G2VYW3_CAPBA</name>
<dbReference type="Pfam" id="PF02298">
    <property type="entry name" value="Cu_bind_like"/>
    <property type="match status" value="1"/>
</dbReference>
<dbReference type="Proteomes" id="UP000224567">
    <property type="component" value="Unassembled WGS sequence"/>
</dbReference>
<reference evidence="5 6" key="1">
    <citation type="journal article" date="2017" name="Genome Biol.">
        <title>New reference genome sequences of hot pepper reveal the massive evolution of plant disease-resistance genes by retroduplication.</title>
        <authorList>
            <person name="Kim S."/>
            <person name="Park J."/>
            <person name="Yeom S.I."/>
            <person name="Kim Y.M."/>
            <person name="Seo E."/>
            <person name="Kim K.T."/>
            <person name="Kim M.S."/>
            <person name="Lee J.M."/>
            <person name="Cheong K."/>
            <person name="Shin H.S."/>
            <person name="Kim S.B."/>
            <person name="Han K."/>
            <person name="Lee J."/>
            <person name="Park M."/>
            <person name="Lee H.A."/>
            <person name="Lee H.Y."/>
            <person name="Lee Y."/>
            <person name="Oh S."/>
            <person name="Lee J.H."/>
            <person name="Choi E."/>
            <person name="Choi E."/>
            <person name="Lee S.E."/>
            <person name="Jeon J."/>
            <person name="Kim H."/>
            <person name="Choi G."/>
            <person name="Song H."/>
            <person name="Lee J."/>
            <person name="Lee S.C."/>
            <person name="Kwon J.K."/>
            <person name="Lee H.Y."/>
            <person name="Koo N."/>
            <person name="Hong Y."/>
            <person name="Kim R.W."/>
            <person name="Kang W.H."/>
            <person name="Huh J.H."/>
            <person name="Kang B.C."/>
            <person name="Yang T.J."/>
            <person name="Lee Y.H."/>
            <person name="Bennetzen J.L."/>
            <person name="Choi D."/>
        </authorList>
    </citation>
    <scope>NUCLEOTIDE SEQUENCE [LARGE SCALE GENOMIC DNA]</scope>
    <source>
        <strain evidence="6">cv. PBC81</strain>
    </source>
</reference>
<dbReference type="InterPro" id="IPR008972">
    <property type="entry name" value="Cupredoxin"/>
</dbReference>
<evidence type="ECO:0000313" key="6">
    <source>
        <dbReference type="Proteomes" id="UP000224567"/>
    </source>
</evidence>
<dbReference type="GO" id="GO:0009055">
    <property type="term" value="F:electron transfer activity"/>
    <property type="evidence" value="ECO:0007669"/>
    <property type="project" value="InterPro"/>
</dbReference>
<dbReference type="InterPro" id="IPR003245">
    <property type="entry name" value="Phytocyanin_dom"/>
</dbReference>
<dbReference type="SUPFAM" id="SSF49503">
    <property type="entry name" value="Cupredoxins"/>
    <property type="match status" value="1"/>
</dbReference>
<dbReference type="EMBL" id="MLFT02000009">
    <property type="protein sequence ID" value="PHT38170.1"/>
    <property type="molecule type" value="Genomic_DNA"/>
</dbReference>
<evidence type="ECO:0000259" key="4">
    <source>
        <dbReference type="PROSITE" id="PS51485"/>
    </source>
</evidence>
<evidence type="ECO:0000256" key="3">
    <source>
        <dbReference type="SAM" id="Phobius"/>
    </source>
</evidence>
<keyword evidence="6" id="KW-1185">Reference proteome</keyword>
<sequence length="199" mass="21489">MGFTKKVMLFLSTTTVLSFFMITLDATFVYKVGDDAGWKMGSANLDYHTWASKKFFRVGDILVFQYDRAQDNVLRVNLPNYHKCNAANPITTYSSGNDSITIRGPGHYYYISGFPGHCQTGQKIDVRVLKISPPADLPSPSASPSPAPAAASSSSTTSAHLIAPSPVSKNSAALFTNNGLGLGLCLTLFMFVVSADYLL</sequence>
<keyword evidence="3" id="KW-1133">Transmembrane helix</keyword>
<reference evidence="6" key="2">
    <citation type="journal article" date="2017" name="J. Anim. Genet.">
        <title>Multiple reference genome sequences of hot pepper reveal the massive evolution of plant disease resistance genes by retroduplication.</title>
        <authorList>
            <person name="Kim S."/>
            <person name="Park J."/>
            <person name="Yeom S.-I."/>
            <person name="Kim Y.-M."/>
            <person name="Seo E."/>
            <person name="Kim K.-T."/>
            <person name="Kim M.-S."/>
            <person name="Lee J.M."/>
            <person name="Cheong K."/>
            <person name="Shin H.-S."/>
            <person name="Kim S.-B."/>
            <person name="Han K."/>
            <person name="Lee J."/>
            <person name="Park M."/>
            <person name="Lee H.-A."/>
            <person name="Lee H.-Y."/>
            <person name="Lee Y."/>
            <person name="Oh S."/>
            <person name="Lee J.H."/>
            <person name="Choi E."/>
            <person name="Choi E."/>
            <person name="Lee S.E."/>
            <person name="Jeon J."/>
            <person name="Kim H."/>
            <person name="Choi G."/>
            <person name="Song H."/>
            <person name="Lee J."/>
            <person name="Lee S.-C."/>
            <person name="Kwon J.-K."/>
            <person name="Lee H.-Y."/>
            <person name="Koo N."/>
            <person name="Hong Y."/>
            <person name="Kim R.W."/>
            <person name="Kang W.-H."/>
            <person name="Huh J.H."/>
            <person name="Kang B.-C."/>
            <person name="Yang T.-J."/>
            <person name="Lee Y.-H."/>
            <person name="Bennetzen J.L."/>
            <person name="Choi D."/>
        </authorList>
    </citation>
    <scope>NUCLEOTIDE SEQUENCE [LARGE SCALE GENOMIC DNA]</scope>
    <source>
        <strain evidence="6">cv. PBC81</strain>
    </source>
</reference>
<accession>A0A2G2VYW3</accession>
<proteinExistence type="predicted"/>
<keyword evidence="3" id="KW-0472">Membrane</keyword>
<keyword evidence="3" id="KW-0812">Transmembrane</keyword>
<evidence type="ECO:0000256" key="1">
    <source>
        <dbReference type="ARBA" id="ARBA00022723"/>
    </source>
</evidence>
<dbReference type="GO" id="GO:0046872">
    <property type="term" value="F:metal ion binding"/>
    <property type="evidence" value="ECO:0007669"/>
    <property type="project" value="UniProtKB-KW"/>
</dbReference>
<dbReference type="CDD" id="cd04216">
    <property type="entry name" value="Phytocyanin"/>
    <property type="match status" value="1"/>
</dbReference>
<dbReference type="PANTHER" id="PTHR33021">
    <property type="entry name" value="BLUE COPPER PROTEIN"/>
    <property type="match status" value="1"/>
</dbReference>
<dbReference type="PROSITE" id="PS51485">
    <property type="entry name" value="PHYTOCYANIN"/>
    <property type="match status" value="1"/>
</dbReference>
<keyword evidence="2" id="KW-0325">Glycoprotein</keyword>
<feature type="transmembrane region" description="Helical" evidence="3">
    <location>
        <begin position="179"/>
        <end position="198"/>
    </location>
</feature>
<dbReference type="FunFam" id="2.60.40.420:FF:000003">
    <property type="entry name" value="Blue copper"/>
    <property type="match status" value="1"/>
</dbReference>
<evidence type="ECO:0000256" key="2">
    <source>
        <dbReference type="ARBA" id="ARBA00023180"/>
    </source>
</evidence>
<dbReference type="AlphaFoldDB" id="A0A2G2VYW3"/>
<dbReference type="InterPro" id="IPR039391">
    <property type="entry name" value="Phytocyanin-like"/>
</dbReference>
<evidence type="ECO:0000313" key="5">
    <source>
        <dbReference type="EMBL" id="PHT38170.1"/>
    </source>
</evidence>
<dbReference type="Gene3D" id="2.60.40.420">
    <property type="entry name" value="Cupredoxins - blue copper proteins"/>
    <property type="match status" value="1"/>
</dbReference>
<comment type="caution">
    <text evidence="5">The sequence shown here is derived from an EMBL/GenBank/DDBJ whole genome shotgun (WGS) entry which is preliminary data.</text>
</comment>
<organism evidence="5 6">
    <name type="scientific">Capsicum baccatum</name>
    <name type="common">Peruvian pepper</name>
    <dbReference type="NCBI Taxonomy" id="33114"/>
    <lineage>
        <taxon>Eukaryota</taxon>
        <taxon>Viridiplantae</taxon>
        <taxon>Streptophyta</taxon>
        <taxon>Embryophyta</taxon>
        <taxon>Tracheophyta</taxon>
        <taxon>Spermatophyta</taxon>
        <taxon>Magnoliopsida</taxon>
        <taxon>eudicotyledons</taxon>
        <taxon>Gunneridae</taxon>
        <taxon>Pentapetalae</taxon>
        <taxon>asterids</taxon>
        <taxon>lamiids</taxon>
        <taxon>Solanales</taxon>
        <taxon>Solanaceae</taxon>
        <taxon>Solanoideae</taxon>
        <taxon>Capsiceae</taxon>
        <taxon>Capsicum</taxon>
    </lineage>
</organism>
<dbReference type="PANTHER" id="PTHR33021:SF417">
    <property type="entry name" value="MAVICYANIN-LIKE"/>
    <property type="match status" value="1"/>
</dbReference>
<feature type="transmembrane region" description="Helical" evidence="3">
    <location>
        <begin position="7"/>
        <end position="30"/>
    </location>
</feature>